<dbReference type="Gene3D" id="1.10.260.40">
    <property type="entry name" value="lambda repressor-like DNA-binding domains"/>
    <property type="match status" value="1"/>
</dbReference>
<sequence length="124" mass="14395">MVKNNKQLNKSYQYPPRHGEILAKMRHSDHEGNFLLPADATPLEKIKYELCQKILTYKQDNNLTAEELAERISLSPPETKEILLSHIHKFTLDRLLTYASKLFSPFQVGIITAEPRYEKIASRK</sequence>
<dbReference type="AlphaFoldDB" id="A0A9N9NF10"/>
<dbReference type="GO" id="GO:0003677">
    <property type="term" value="F:DNA binding"/>
    <property type="evidence" value="ECO:0007669"/>
    <property type="project" value="InterPro"/>
</dbReference>
<dbReference type="Proteomes" id="UP000789396">
    <property type="component" value="Unassembled WGS sequence"/>
</dbReference>
<name>A0A9N9NF10_9GLOM</name>
<evidence type="ECO:0000313" key="2">
    <source>
        <dbReference type="Proteomes" id="UP000789396"/>
    </source>
</evidence>
<dbReference type="OrthoDB" id="2406350at2759"/>
<accession>A0A9N9NF10</accession>
<protein>
    <submittedName>
        <fullName evidence="1">4166_t:CDS:1</fullName>
    </submittedName>
</protein>
<reference evidence="1" key="1">
    <citation type="submission" date="2021-06" db="EMBL/GenBank/DDBJ databases">
        <authorList>
            <person name="Kallberg Y."/>
            <person name="Tangrot J."/>
            <person name="Rosling A."/>
        </authorList>
    </citation>
    <scope>NUCLEOTIDE SEQUENCE</scope>
    <source>
        <strain evidence="1">IN212</strain>
    </source>
</reference>
<dbReference type="SUPFAM" id="SSF47413">
    <property type="entry name" value="lambda repressor-like DNA-binding domains"/>
    <property type="match status" value="1"/>
</dbReference>
<evidence type="ECO:0000313" key="1">
    <source>
        <dbReference type="EMBL" id="CAG8731545.1"/>
    </source>
</evidence>
<dbReference type="InterPro" id="IPR010982">
    <property type="entry name" value="Lambda_DNA-bd_dom_sf"/>
</dbReference>
<gene>
    <name evidence="1" type="ORF">RFULGI_LOCUS12173</name>
</gene>
<comment type="caution">
    <text evidence="1">The sequence shown here is derived from an EMBL/GenBank/DDBJ whole genome shotgun (WGS) entry which is preliminary data.</text>
</comment>
<organism evidence="1 2">
    <name type="scientific">Racocetra fulgida</name>
    <dbReference type="NCBI Taxonomy" id="60492"/>
    <lineage>
        <taxon>Eukaryota</taxon>
        <taxon>Fungi</taxon>
        <taxon>Fungi incertae sedis</taxon>
        <taxon>Mucoromycota</taxon>
        <taxon>Glomeromycotina</taxon>
        <taxon>Glomeromycetes</taxon>
        <taxon>Diversisporales</taxon>
        <taxon>Gigasporaceae</taxon>
        <taxon>Racocetra</taxon>
    </lineage>
</organism>
<dbReference type="EMBL" id="CAJVPZ010028503">
    <property type="protein sequence ID" value="CAG8731545.1"/>
    <property type="molecule type" value="Genomic_DNA"/>
</dbReference>
<proteinExistence type="predicted"/>
<keyword evidence="2" id="KW-1185">Reference proteome</keyword>